<evidence type="ECO:0000313" key="3">
    <source>
        <dbReference type="Proteomes" id="UP000053477"/>
    </source>
</evidence>
<dbReference type="AlphaFoldDB" id="A0A0H2RH43"/>
<keyword evidence="3" id="KW-1185">Reference proteome</keyword>
<dbReference type="SUPFAM" id="SSF81383">
    <property type="entry name" value="F-box domain"/>
    <property type="match status" value="1"/>
</dbReference>
<reference evidence="2 3" key="1">
    <citation type="submission" date="2015-04" db="EMBL/GenBank/DDBJ databases">
        <title>Complete genome sequence of Schizopora paradoxa KUC8140, a cosmopolitan wood degrader in East Asia.</title>
        <authorList>
            <consortium name="DOE Joint Genome Institute"/>
            <person name="Min B."/>
            <person name="Park H."/>
            <person name="Jang Y."/>
            <person name="Kim J.-J."/>
            <person name="Kim K.H."/>
            <person name="Pangilinan J."/>
            <person name="Lipzen A."/>
            <person name="Riley R."/>
            <person name="Grigoriev I.V."/>
            <person name="Spatafora J.W."/>
            <person name="Choi I.-G."/>
        </authorList>
    </citation>
    <scope>NUCLEOTIDE SEQUENCE [LARGE SCALE GENOMIC DNA]</scope>
    <source>
        <strain evidence="2 3">KUC8140</strain>
    </source>
</reference>
<accession>A0A0H2RH43</accession>
<feature type="compositionally biased region" description="Polar residues" evidence="1">
    <location>
        <begin position="10"/>
        <end position="19"/>
    </location>
</feature>
<sequence>MSSLLVDGESGSTTLSTSPEPHAEIGRCQRKLFSSLPDDVLAIIFDFVFSASCAEHDDEKSTSSILPMFTILNLSHVNRQFRLISASNPKIWTHIAGSARHSEMGLINACLERSRGLPLTVHLTVYLDSTYGQLCDKVAIATKPHAHRWRTVYVHFNFIQDYSTGFIGTLERLDTLEDVEALLLERIVLDNDTGNFERVPSFVDTWTTPKLRTLVAVRNFPLSLPSIQVLTALDISCSFRNTHFPTLLAVLSKMHSLIDLSIFFDNSQRLFNPHAQIALIRRSVIHSVQRLRLTTATRPVRDRNNEQLEKAMFHALRFPNVEDLTINFIGEPTRYGYPSPQFYLSGAADRILETVTDDDISDLNSKQFPRVSRLRINVSASDPEHENRIGETYLPCGVATLFLPLHIFPWLKELRVRSNMPLDLDSYNFGDHGEQPALHRIEFDISRLASPSNTSNFTDPPSPPLYSKWIRSLANALIDQGVWHEFESFTLVERIFGSIPDSKGFTKWDVKTVLSREMIFTDGN</sequence>
<dbReference type="OrthoDB" id="3244423at2759"/>
<feature type="region of interest" description="Disordered" evidence="1">
    <location>
        <begin position="1"/>
        <end position="22"/>
    </location>
</feature>
<evidence type="ECO:0000256" key="1">
    <source>
        <dbReference type="SAM" id="MobiDB-lite"/>
    </source>
</evidence>
<evidence type="ECO:0000313" key="2">
    <source>
        <dbReference type="EMBL" id="KLO11205.1"/>
    </source>
</evidence>
<organism evidence="2 3">
    <name type="scientific">Schizopora paradoxa</name>
    <dbReference type="NCBI Taxonomy" id="27342"/>
    <lineage>
        <taxon>Eukaryota</taxon>
        <taxon>Fungi</taxon>
        <taxon>Dikarya</taxon>
        <taxon>Basidiomycota</taxon>
        <taxon>Agaricomycotina</taxon>
        <taxon>Agaricomycetes</taxon>
        <taxon>Hymenochaetales</taxon>
        <taxon>Schizoporaceae</taxon>
        <taxon>Schizopora</taxon>
    </lineage>
</organism>
<dbReference type="Proteomes" id="UP000053477">
    <property type="component" value="Unassembled WGS sequence"/>
</dbReference>
<proteinExistence type="predicted"/>
<dbReference type="EMBL" id="KQ086006">
    <property type="protein sequence ID" value="KLO11205.1"/>
    <property type="molecule type" value="Genomic_DNA"/>
</dbReference>
<name>A0A0H2RH43_9AGAM</name>
<dbReference type="InParanoid" id="A0A0H2RH43"/>
<gene>
    <name evidence="2" type="ORF">SCHPADRAFT_906223</name>
</gene>
<dbReference type="Gene3D" id="1.20.1280.50">
    <property type="match status" value="1"/>
</dbReference>
<dbReference type="InterPro" id="IPR036047">
    <property type="entry name" value="F-box-like_dom_sf"/>
</dbReference>
<protein>
    <submittedName>
        <fullName evidence="2">Uncharacterized protein</fullName>
    </submittedName>
</protein>